<evidence type="ECO:0000259" key="2">
    <source>
        <dbReference type="Pfam" id="PF10988"/>
    </source>
</evidence>
<evidence type="ECO:0000313" key="4">
    <source>
        <dbReference type="Proteomes" id="UP000598120"/>
    </source>
</evidence>
<sequence length="240" mass="25463">MTTLTKIIVTSILSMLMFSCNFNIGTGVSGNGIVKSTERTLEGDFNTIEVSRGLDVYITQSDSESLKVQADENLHDIIKTIVENNTLKIYADENISYAASKKVFVSFNSISKLSASSGSDMFSTNTITVNDLELSTESGSDMTLDINVQSLRCDSSSGSDLKITGKTESFYANASSGSDIKAGDLVSTIAEAKASSGSDITLNTTKELTANASSGGDIKYYGNPEKVNKSDNVSGSVNKQ</sequence>
<protein>
    <recommendedName>
        <fullName evidence="2">Putative auto-transporter adhesin head GIN domain-containing protein</fullName>
    </recommendedName>
</protein>
<dbReference type="AlphaFoldDB" id="A0A8J2TUQ3"/>
<feature type="compositionally biased region" description="Polar residues" evidence="1">
    <location>
        <begin position="230"/>
        <end position="240"/>
    </location>
</feature>
<reference evidence="3 4" key="1">
    <citation type="journal article" date="2014" name="Int. J. Syst. Evol. Microbiol.">
        <title>Complete genome sequence of Corynebacterium casei LMG S-19264T (=DSM 44701T), isolated from a smear-ripened cheese.</title>
        <authorList>
            <consortium name="US DOE Joint Genome Institute (JGI-PGF)"/>
            <person name="Walter F."/>
            <person name="Albersmeier A."/>
            <person name="Kalinowski J."/>
            <person name="Ruckert C."/>
        </authorList>
    </citation>
    <scope>NUCLEOTIDE SEQUENCE [LARGE SCALE GENOMIC DNA]</scope>
    <source>
        <strain evidence="3 4">CGMCC 1.15295</strain>
    </source>
</reference>
<dbReference type="PROSITE" id="PS51257">
    <property type="entry name" value="PROKAR_LIPOPROTEIN"/>
    <property type="match status" value="1"/>
</dbReference>
<evidence type="ECO:0000256" key="1">
    <source>
        <dbReference type="SAM" id="MobiDB-lite"/>
    </source>
</evidence>
<proteinExistence type="predicted"/>
<dbReference type="Proteomes" id="UP000598120">
    <property type="component" value="Unassembled WGS sequence"/>
</dbReference>
<feature type="region of interest" description="Disordered" evidence="1">
    <location>
        <begin position="212"/>
        <end position="240"/>
    </location>
</feature>
<accession>A0A8J2TUQ3</accession>
<gene>
    <name evidence="3" type="ORF">GCM10011531_19370</name>
</gene>
<evidence type="ECO:0000313" key="3">
    <source>
        <dbReference type="EMBL" id="GFZ87931.1"/>
    </source>
</evidence>
<dbReference type="Gene3D" id="2.160.20.120">
    <property type="match status" value="1"/>
</dbReference>
<dbReference type="InterPro" id="IPR021255">
    <property type="entry name" value="DUF2807"/>
</dbReference>
<comment type="caution">
    <text evidence="3">The sequence shown here is derived from an EMBL/GenBank/DDBJ whole genome shotgun (WGS) entry which is preliminary data.</text>
</comment>
<dbReference type="Pfam" id="PF10988">
    <property type="entry name" value="DUF2807"/>
    <property type="match status" value="1"/>
</dbReference>
<dbReference type="EMBL" id="BMIC01000003">
    <property type="protein sequence ID" value="GFZ87931.1"/>
    <property type="molecule type" value="Genomic_DNA"/>
</dbReference>
<organism evidence="3 4">
    <name type="scientific">Aquaticitalea lipolytica</name>
    <dbReference type="NCBI Taxonomy" id="1247562"/>
    <lineage>
        <taxon>Bacteria</taxon>
        <taxon>Pseudomonadati</taxon>
        <taxon>Bacteroidota</taxon>
        <taxon>Flavobacteriia</taxon>
        <taxon>Flavobacteriales</taxon>
        <taxon>Flavobacteriaceae</taxon>
        <taxon>Aquaticitalea</taxon>
    </lineage>
</organism>
<dbReference type="RefSeq" id="WP_188606170.1">
    <property type="nucleotide sequence ID" value="NZ_BMIC01000003.1"/>
</dbReference>
<name>A0A8J2TUQ3_9FLAO</name>
<keyword evidence="4" id="KW-1185">Reference proteome</keyword>
<feature type="domain" description="Putative auto-transporter adhesin head GIN" evidence="2">
    <location>
        <begin position="44"/>
        <end position="224"/>
    </location>
</feature>